<organism evidence="2 3">
    <name type="scientific">Naegleria lovaniensis</name>
    <name type="common">Amoeba</name>
    <dbReference type="NCBI Taxonomy" id="51637"/>
    <lineage>
        <taxon>Eukaryota</taxon>
        <taxon>Discoba</taxon>
        <taxon>Heterolobosea</taxon>
        <taxon>Tetramitia</taxon>
        <taxon>Eutetramitia</taxon>
        <taxon>Vahlkampfiidae</taxon>
        <taxon>Naegleria</taxon>
    </lineage>
</organism>
<dbReference type="EMBL" id="PYSW02000038">
    <property type="protein sequence ID" value="KAG2377439.1"/>
    <property type="molecule type" value="Genomic_DNA"/>
</dbReference>
<dbReference type="RefSeq" id="XP_044544701.1">
    <property type="nucleotide sequence ID" value="XM_044699528.1"/>
</dbReference>
<feature type="coiled-coil region" evidence="1">
    <location>
        <begin position="78"/>
        <end position="112"/>
    </location>
</feature>
<accession>A0AA88GDJ8</accession>
<reference evidence="2 3" key="1">
    <citation type="journal article" date="2018" name="BMC Genomics">
        <title>The genome of Naegleria lovaniensis, the basis for a comparative approach to unravel pathogenicity factors of the human pathogenic amoeba N. fowleri.</title>
        <authorList>
            <person name="Liechti N."/>
            <person name="Schurch N."/>
            <person name="Bruggmann R."/>
            <person name="Wittwer M."/>
        </authorList>
    </citation>
    <scope>NUCLEOTIDE SEQUENCE [LARGE SCALE GENOMIC DNA]</scope>
    <source>
        <strain evidence="2 3">ATCC 30569</strain>
    </source>
</reference>
<comment type="caution">
    <text evidence="2">The sequence shown here is derived from an EMBL/GenBank/DDBJ whole genome shotgun (WGS) entry which is preliminary data.</text>
</comment>
<evidence type="ECO:0000313" key="2">
    <source>
        <dbReference type="EMBL" id="KAG2377439.1"/>
    </source>
</evidence>
<dbReference type="AlphaFoldDB" id="A0AA88GDJ8"/>
<dbReference type="GeneID" id="68101804"/>
<proteinExistence type="predicted"/>
<keyword evidence="3" id="KW-1185">Reference proteome</keyword>
<keyword evidence="1" id="KW-0175">Coiled coil</keyword>
<evidence type="ECO:0000313" key="3">
    <source>
        <dbReference type="Proteomes" id="UP000816034"/>
    </source>
</evidence>
<evidence type="ECO:0000256" key="1">
    <source>
        <dbReference type="SAM" id="Coils"/>
    </source>
</evidence>
<dbReference type="Proteomes" id="UP000816034">
    <property type="component" value="Unassembled WGS sequence"/>
</dbReference>
<name>A0AA88GDJ8_NAELO</name>
<gene>
    <name evidence="2" type="ORF">C9374_009350</name>
</gene>
<protein>
    <submittedName>
        <fullName evidence="2">Uncharacterized protein</fullName>
    </submittedName>
</protein>
<sequence length="166" mass="19964">MTEKPLKKAAAPIQNQPKQKNITLILNEILDPESIQFEFSEHENQHILAPNENLSEQEKHAKKMRELELQQKYLVMKYQQNEEQRRQIAHQNEEQRRQIAHENEEQRKQERHALEMAQYITCTEILSFMWGLVWPSTSAKNSLRRSSRELYLDKRDNLYPQLKKVQ</sequence>